<keyword evidence="1" id="KW-0812">Transmembrane</keyword>
<dbReference type="AlphaFoldDB" id="A0A2H0X6N9"/>
<protein>
    <recommendedName>
        <fullName evidence="4">Glycosyltransferase RgtA/B/C/D-like domain-containing protein</fullName>
    </recommendedName>
</protein>
<feature type="transmembrane region" description="Helical" evidence="1">
    <location>
        <begin position="102"/>
        <end position="121"/>
    </location>
</feature>
<feature type="transmembrane region" description="Helical" evidence="1">
    <location>
        <begin position="426"/>
        <end position="450"/>
    </location>
</feature>
<feature type="transmembrane region" description="Helical" evidence="1">
    <location>
        <begin position="200"/>
        <end position="218"/>
    </location>
</feature>
<feature type="transmembrane region" description="Helical" evidence="1">
    <location>
        <begin position="260"/>
        <end position="279"/>
    </location>
</feature>
<name>A0A2H0X6N9_UNCKA</name>
<dbReference type="EMBL" id="PEYW01000044">
    <property type="protein sequence ID" value="PIS20590.1"/>
    <property type="molecule type" value="Genomic_DNA"/>
</dbReference>
<comment type="caution">
    <text evidence="2">The sequence shown here is derived from an EMBL/GenBank/DDBJ whole genome shotgun (WGS) entry which is preliminary data.</text>
</comment>
<gene>
    <name evidence="2" type="ORF">COT52_02985</name>
</gene>
<reference evidence="3" key="1">
    <citation type="submission" date="2017-09" db="EMBL/GenBank/DDBJ databases">
        <title>Depth-based differentiation of microbial function through sediment-hosted aquifers and enrichment of novel symbionts in the deep terrestrial subsurface.</title>
        <authorList>
            <person name="Probst A.J."/>
            <person name="Ladd B."/>
            <person name="Jarett J.K."/>
            <person name="Geller-Mcgrath D.E."/>
            <person name="Sieber C.M.K."/>
            <person name="Emerson J.B."/>
            <person name="Anantharaman K."/>
            <person name="Thomas B.C."/>
            <person name="Malmstrom R."/>
            <person name="Stieglmeier M."/>
            <person name="Klingl A."/>
            <person name="Woyke T."/>
            <person name="Ryan C.M."/>
            <person name="Banfield J.F."/>
        </authorList>
    </citation>
    <scope>NUCLEOTIDE SEQUENCE [LARGE SCALE GENOMIC DNA]</scope>
</reference>
<evidence type="ECO:0000313" key="3">
    <source>
        <dbReference type="Proteomes" id="UP000231414"/>
    </source>
</evidence>
<feature type="transmembrane region" description="Helical" evidence="1">
    <location>
        <begin position="152"/>
        <end position="171"/>
    </location>
</feature>
<proteinExistence type="predicted"/>
<feature type="transmembrane region" description="Helical" evidence="1">
    <location>
        <begin position="387"/>
        <end position="406"/>
    </location>
</feature>
<feature type="transmembrane region" description="Helical" evidence="1">
    <location>
        <begin position="358"/>
        <end position="375"/>
    </location>
</feature>
<evidence type="ECO:0000256" key="1">
    <source>
        <dbReference type="SAM" id="Phobius"/>
    </source>
</evidence>
<feature type="transmembrane region" description="Helical" evidence="1">
    <location>
        <begin position="73"/>
        <end position="96"/>
    </location>
</feature>
<accession>A0A2H0X6N9</accession>
<feature type="transmembrane region" description="Helical" evidence="1">
    <location>
        <begin position="457"/>
        <end position="476"/>
    </location>
</feature>
<keyword evidence="1" id="KW-0472">Membrane</keyword>
<evidence type="ECO:0008006" key="4">
    <source>
        <dbReference type="Google" id="ProtNLM"/>
    </source>
</evidence>
<dbReference type="Proteomes" id="UP000231414">
    <property type="component" value="Unassembled WGS sequence"/>
</dbReference>
<organism evidence="2 3">
    <name type="scientific">candidate division WWE3 bacterium CG08_land_8_20_14_0_20_43_13</name>
    <dbReference type="NCBI Taxonomy" id="1975087"/>
    <lineage>
        <taxon>Bacteria</taxon>
        <taxon>Katanobacteria</taxon>
    </lineage>
</organism>
<keyword evidence="1" id="KW-1133">Transmembrane helix</keyword>
<feature type="transmembrane region" description="Helical" evidence="1">
    <location>
        <begin position="128"/>
        <end position="146"/>
    </location>
</feature>
<sequence length="632" mass="72523">MIKRIFNLKPAFLFALLLLVLALMAVCLLPIFDTYIYGYPSDLFGYIYLAWWRRYSFLQGIPSSFNRFINYPVGINYVFPFHPVLVYPLSLFSIIFGEIRAYNLLFLIFLSLNFIIPFLVAKRLWNKFFPALLAAFFIASSQFIWWHGMQNIEIFFIAPLVLFIWLLFSFCDSPTVKNTLLLGAVFAFCTLSFFQYGYFAALLLPVFVGFTTMSSFFTKSQASYARLSDGQVNAELAKDLKSIQSNATEVSPWTVCGKRIWLSFLAVFAAGCLTLPWTWQVLAGFFFPSRISNQFIAQGFVRNSLYDLVAYGARPWDYVMPSVFHPVFGYLVTKFYNFINNYSNFTYHSTFLPERANYIPLIIWLLALLGVVLGRKDKRYHHLVSKSLIGLAFSFWLSLPSFMYIKGIKIYGLSFFLFKIFPMFRVYARAGALVLIFAVFLAGVGLLLTMEKLRNKFALGWLVSFLPLAILLIGAFENLNSPPLHLANVGQRPPLYTWLAGQPKETVIVEYPRDTTDLGGGCADNFEEGNLRDYPPPYESLFQRIHQKAVFNFRLMSDQERLLAADLSNPQTPVILSSRNVNYILWHTKDYFPVDNPLDPCQEFRYGSAPEVVAKGLEKVVEFEDGVIYQVK</sequence>
<evidence type="ECO:0000313" key="2">
    <source>
        <dbReference type="EMBL" id="PIS20590.1"/>
    </source>
</evidence>